<protein>
    <recommendedName>
        <fullName evidence="6">RNA-directed DNA polymerase from mobile element jockey</fullName>
    </recommendedName>
</protein>
<dbReference type="Proteomes" id="UP001549920">
    <property type="component" value="Unassembled WGS sequence"/>
</dbReference>
<dbReference type="Gene3D" id="3.60.10.10">
    <property type="entry name" value="Endonuclease/exonuclease/phosphatase"/>
    <property type="match status" value="1"/>
</dbReference>
<sequence length="1458" mass="167902">MSDNPNGIKNLDESTTTGEPRTPSPSVYLNASVNDVIENKQCMMEYTHIKESEEIINERPIKRNREEEDVEWELVKKDKKTKINSLDNMEVYVTSKEKLPKQFALARLFKDIGILDIKKIKYLNPYKIRLDFDNELSMEKCITCKQLIDKGWNFQKSLQVTYTYGTIRDVDMDLSDEEIKNSIKCDSRAPLTSVFRLKRRNSNGEWTLSETVRLTFKGSFLPSHVYVDDLRIKVEPFVFPVSQCSKCWKLGHTRSRCPSEKPTCPKCSGKHENCDTQIYVCVNCQGDHMALNKSACPKVLKEKRIRELMSEFNCTYRQARSLYVPKSPSEENPKIIQQPYSFPKPSHSEHTDVLSYSNMFSPLNIENIIAVYCPPNKPTRVQDWDDIFCITDKKTLFLGDFNGHHSNWSIKKPDQRGHQIYEALSENHLVVLNDCTPTRIKLVNGILQQSTPDISIATSDIALKFDYRVSNETLGNDHRIVIMSVFISLSRLPVTKKRNFKRADFTLYKEIAEKLFEHYSISADLQKSYDVFVDYINIAAEISIPYINVSQNPATKFTPKPYWNPTLSKAVAERRLALSRFRRNPTPFNLDTLKSKINIAQNLIRKAKINNFQNFCSSLDQFTNAKELWDKMKWIKGYNLAQNRECIDEQTANRLLHDMTPDFVSPACPKFASSNQLLDIPISITEVENSIPIKNTSPGSDDISYLMIKHLPINAKHFLTQLYNFFYESGFVPKQWRDIIIVPIPKPGRDPTAPSSLRPISMLSCLCKILHNILNKRLDWFCEKQNLFSNYTTGFRKGHSCYDNLSILTYRILKGFTENKPTVACFLDINNAYNHIDIRALLSTLDDVGAGSKLCLYLWNFLNYRTLKISVRNSVISRNTSLGLAQGDPMSPLLFNIATRKICNIIDNVYISQYADDFVIYDTCASLLDGTQNLQLALNKLVDLLTEVGLEVSISKTKICVFNRGFRRDTVQIKIKDNFLDVVDNVRYLGVWFDRSLRWSKHLNEMKEKVMKFLNILKIFRGPGWGLRIIGGFIKSTPVHVMENDLCIPPLMVRRHYLAAKYWLKCKSILHNEVINILSYLVESPLICYWTRKKLPLLIYVHRYLTDLPIHRSEQLGMFTLKIWTSSVDLLEIIKWDMDDVDKSKNSYDKNELLKLCNQAIYKHYSEFYKLFTDGSKDDYGVGAAFYDSQLNIHCKLSMDSKISIMHAELIAILEALSYITSIDYHSFVVLSDSKSALQHLARCTSTFRGTPIAYLILESILTLRSKNKKVILQWIPAHTGVVGNEIADILAKKATHEGIKANFLPTASDLLSTVKQRCLEQWSEYFDKRSLTKGIWYKTIQPILCRCPWFDGSGMSGNDVVTALRLRSGHIPLNSFGYLMKKTPSPLCTECDVIEDAYHIMMECVRNEAERLHFFQLINYTNEMGICNSVLSDPSSDIARKLYFLVQIAIKRRNCMN</sequence>
<dbReference type="InterPro" id="IPR002156">
    <property type="entry name" value="RNaseH_domain"/>
</dbReference>
<evidence type="ECO:0000259" key="2">
    <source>
        <dbReference type="PROSITE" id="PS50878"/>
    </source>
</evidence>
<evidence type="ECO:0000313" key="5">
    <source>
        <dbReference type="Proteomes" id="UP001549920"/>
    </source>
</evidence>
<dbReference type="SUPFAM" id="SSF53098">
    <property type="entry name" value="Ribonuclease H-like"/>
    <property type="match status" value="1"/>
</dbReference>
<accession>A0ABR3IB24</accession>
<dbReference type="InterPro" id="IPR005135">
    <property type="entry name" value="Endo/exonuclease/phosphatase"/>
</dbReference>
<dbReference type="PANTHER" id="PTHR36688">
    <property type="entry name" value="ENDO/EXONUCLEASE/PHOSPHATASE DOMAIN-CONTAINING PROTEIN"/>
    <property type="match status" value="1"/>
</dbReference>
<dbReference type="PROSITE" id="PS50879">
    <property type="entry name" value="RNASE_H_1"/>
    <property type="match status" value="1"/>
</dbReference>
<evidence type="ECO:0000256" key="1">
    <source>
        <dbReference type="SAM" id="MobiDB-lite"/>
    </source>
</evidence>
<proteinExistence type="predicted"/>
<dbReference type="Pfam" id="PF00075">
    <property type="entry name" value="RNase_H"/>
    <property type="match status" value="1"/>
</dbReference>
<feature type="domain" description="Reverse transcriptase" evidence="2">
    <location>
        <begin position="725"/>
        <end position="993"/>
    </location>
</feature>
<dbReference type="CDD" id="cd09276">
    <property type="entry name" value="Rnase_HI_RT_non_LTR"/>
    <property type="match status" value="1"/>
</dbReference>
<name>A0ABR3IB24_LOXSC</name>
<dbReference type="Pfam" id="PF14529">
    <property type="entry name" value="Exo_endo_phos_2"/>
    <property type="match status" value="1"/>
</dbReference>
<dbReference type="InterPro" id="IPR052560">
    <property type="entry name" value="RdDP_mobile_element"/>
</dbReference>
<evidence type="ECO:0008006" key="6">
    <source>
        <dbReference type="Google" id="ProtNLM"/>
    </source>
</evidence>
<feature type="region of interest" description="Disordered" evidence="1">
    <location>
        <begin position="1"/>
        <end position="28"/>
    </location>
</feature>
<evidence type="ECO:0000313" key="4">
    <source>
        <dbReference type="EMBL" id="KAL0893464.1"/>
    </source>
</evidence>
<dbReference type="SUPFAM" id="SSF56219">
    <property type="entry name" value="DNase I-like"/>
    <property type="match status" value="1"/>
</dbReference>
<organism evidence="4 5">
    <name type="scientific">Loxostege sticticalis</name>
    <name type="common">Beet webworm moth</name>
    <dbReference type="NCBI Taxonomy" id="481309"/>
    <lineage>
        <taxon>Eukaryota</taxon>
        <taxon>Metazoa</taxon>
        <taxon>Ecdysozoa</taxon>
        <taxon>Arthropoda</taxon>
        <taxon>Hexapoda</taxon>
        <taxon>Insecta</taxon>
        <taxon>Pterygota</taxon>
        <taxon>Neoptera</taxon>
        <taxon>Endopterygota</taxon>
        <taxon>Lepidoptera</taxon>
        <taxon>Glossata</taxon>
        <taxon>Ditrysia</taxon>
        <taxon>Pyraloidea</taxon>
        <taxon>Crambidae</taxon>
        <taxon>Pyraustinae</taxon>
        <taxon>Loxostege</taxon>
    </lineage>
</organism>
<dbReference type="InterPro" id="IPR043502">
    <property type="entry name" value="DNA/RNA_pol_sf"/>
</dbReference>
<gene>
    <name evidence="4" type="ORF">ABMA27_013668</name>
</gene>
<dbReference type="SUPFAM" id="SSF56672">
    <property type="entry name" value="DNA/RNA polymerases"/>
    <property type="match status" value="1"/>
</dbReference>
<evidence type="ECO:0000259" key="3">
    <source>
        <dbReference type="PROSITE" id="PS50879"/>
    </source>
</evidence>
<dbReference type="Pfam" id="PF00078">
    <property type="entry name" value="RVT_1"/>
    <property type="match status" value="1"/>
</dbReference>
<dbReference type="PROSITE" id="PS50878">
    <property type="entry name" value="RT_POL"/>
    <property type="match status" value="1"/>
</dbReference>
<feature type="domain" description="RNase H type-1" evidence="3">
    <location>
        <begin position="1165"/>
        <end position="1297"/>
    </location>
</feature>
<dbReference type="InterPro" id="IPR012337">
    <property type="entry name" value="RNaseH-like_sf"/>
</dbReference>
<dbReference type="PANTHER" id="PTHR36688:SF2">
    <property type="entry name" value="ENDONUCLEASE_EXONUCLEASE_PHOSPHATASE DOMAIN-CONTAINING PROTEIN"/>
    <property type="match status" value="1"/>
</dbReference>
<dbReference type="InterPro" id="IPR036397">
    <property type="entry name" value="RNaseH_sf"/>
</dbReference>
<comment type="caution">
    <text evidence="4">The sequence shown here is derived from an EMBL/GenBank/DDBJ whole genome shotgun (WGS) entry which is preliminary data.</text>
</comment>
<dbReference type="EMBL" id="JBEUOH010000005">
    <property type="protein sequence ID" value="KAL0893464.1"/>
    <property type="molecule type" value="Genomic_DNA"/>
</dbReference>
<dbReference type="InterPro" id="IPR036691">
    <property type="entry name" value="Endo/exonu/phosph_ase_sf"/>
</dbReference>
<dbReference type="Gene3D" id="3.30.420.10">
    <property type="entry name" value="Ribonuclease H-like superfamily/Ribonuclease H"/>
    <property type="match status" value="1"/>
</dbReference>
<reference evidence="4 5" key="1">
    <citation type="submission" date="2024-06" db="EMBL/GenBank/DDBJ databases">
        <title>A chromosome-level genome assembly of beet webworm, Loxostege sticticalis.</title>
        <authorList>
            <person name="Zhang Y."/>
        </authorList>
    </citation>
    <scope>NUCLEOTIDE SEQUENCE [LARGE SCALE GENOMIC DNA]</scope>
    <source>
        <strain evidence="4">AQ026</strain>
        <tissue evidence="4">Whole body</tissue>
    </source>
</reference>
<dbReference type="InterPro" id="IPR000477">
    <property type="entry name" value="RT_dom"/>
</dbReference>
<dbReference type="CDD" id="cd01650">
    <property type="entry name" value="RT_nLTR_like"/>
    <property type="match status" value="1"/>
</dbReference>
<keyword evidence="5" id="KW-1185">Reference proteome</keyword>